<dbReference type="EMBL" id="RWJN01000388">
    <property type="protein sequence ID" value="TCD62251.1"/>
    <property type="molecule type" value="Genomic_DNA"/>
</dbReference>
<evidence type="ECO:0000256" key="1">
    <source>
        <dbReference type="SAM" id="MobiDB-lite"/>
    </source>
</evidence>
<feature type="compositionally biased region" description="Polar residues" evidence="1">
    <location>
        <begin position="7"/>
        <end position="16"/>
    </location>
</feature>
<feature type="region of interest" description="Disordered" evidence="1">
    <location>
        <begin position="110"/>
        <end position="129"/>
    </location>
</feature>
<dbReference type="OrthoDB" id="3200438at2759"/>
<proteinExistence type="predicted"/>
<keyword evidence="3" id="KW-1185">Reference proteome</keyword>
<evidence type="ECO:0000313" key="2">
    <source>
        <dbReference type="EMBL" id="TCD62251.1"/>
    </source>
</evidence>
<organism evidence="2 3">
    <name type="scientific">Steccherinum ochraceum</name>
    <dbReference type="NCBI Taxonomy" id="92696"/>
    <lineage>
        <taxon>Eukaryota</taxon>
        <taxon>Fungi</taxon>
        <taxon>Dikarya</taxon>
        <taxon>Basidiomycota</taxon>
        <taxon>Agaricomycotina</taxon>
        <taxon>Agaricomycetes</taxon>
        <taxon>Polyporales</taxon>
        <taxon>Steccherinaceae</taxon>
        <taxon>Steccherinum</taxon>
    </lineage>
</organism>
<gene>
    <name evidence="2" type="ORF">EIP91_007128</name>
</gene>
<evidence type="ECO:0000313" key="3">
    <source>
        <dbReference type="Proteomes" id="UP000292702"/>
    </source>
</evidence>
<sequence length="264" mass="28757">MDVDMHSSPTFRSARTASGPGPCKRPRSPPSPSPLERPSKRISFGVHNNVSLPLAQLGLGVGPMRSARQLSASGSGEDWVTQTRGLRIESSPIVESEMYPPPPANAVIREEEEDGERDQGMVEDERMPEDDIPQPTLADGSDLFGAAVHSAEQMMFSPNPSPSLSYHGALHFQNPLQVPAHEQHTYLSSHTPPIPTTSHSEPLLSSLPHASAESEMRACMTPEPHAIPLPVSPLAGRKPRFTMGPRQDCEKCRRGVKGHWVHLD</sequence>
<dbReference type="STRING" id="92696.A0A4R0R4L3"/>
<name>A0A4R0R4L3_9APHY</name>
<dbReference type="AlphaFoldDB" id="A0A4R0R4L3"/>
<accession>A0A4R0R4L3</accession>
<feature type="region of interest" description="Disordered" evidence="1">
    <location>
        <begin position="1"/>
        <end position="44"/>
    </location>
</feature>
<reference evidence="2 3" key="1">
    <citation type="submission" date="2018-11" db="EMBL/GenBank/DDBJ databases">
        <title>Genome assembly of Steccherinum ochraceum LE-BIN_3174, the white-rot fungus of the Steccherinaceae family (The Residual Polyporoid clade, Polyporales, Basidiomycota).</title>
        <authorList>
            <person name="Fedorova T.V."/>
            <person name="Glazunova O.A."/>
            <person name="Landesman E.O."/>
            <person name="Moiseenko K.V."/>
            <person name="Psurtseva N.V."/>
            <person name="Savinova O.S."/>
            <person name="Shakhova N.V."/>
            <person name="Tyazhelova T.V."/>
            <person name="Vasina D.V."/>
        </authorList>
    </citation>
    <scope>NUCLEOTIDE SEQUENCE [LARGE SCALE GENOMIC DNA]</scope>
    <source>
        <strain evidence="2 3">LE-BIN_3174</strain>
    </source>
</reference>
<feature type="region of interest" description="Disordered" evidence="1">
    <location>
        <begin position="223"/>
        <end position="248"/>
    </location>
</feature>
<dbReference type="Proteomes" id="UP000292702">
    <property type="component" value="Unassembled WGS sequence"/>
</dbReference>
<comment type="caution">
    <text evidence="2">The sequence shown here is derived from an EMBL/GenBank/DDBJ whole genome shotgun (WGS) entry which is preliminary data.</text>
</comment>
<protein>
    <submittedName>
        <fullName evidence="2">Uncharacterized protein</fullName>
    </submittedName>
</protein>